<dbReference type="PANTHER" id="PTHR12468:SF2">
    <property type="entry name" value="GPI MANNOSYLTRANSFERASE 2"/>
    <property type="match status" value="1"/>
</dbReference>
<evidence type="ECO:0008006" key="13">
    <source>
        <dbReference type="Google" id="ProtNLM"/>
    </source>
</evidence>
<keyword evidence="7" id="KW-0256">Endoplasmic reticulum</keyword>
<sequence length="412" mass="44954">MAIFENRSADNLLGATATPVPVEATIALPATGALDSPKSRTLLYLLLLPLVFLLSGLLLRYLAFRTALPDAGIDQYFDELCRWDCSWYVKMAETGYDRYPVPGRINAGNWAFFPAFPMLVGGVRALLPFPTIVTAGLVSLVTTYAAVLAAWPLLGRDRHAYALYAAFMLSGPVSFYFTSFFTEPLYVLMTTLVFAQLNRARYLSAGVAASILSATRIVGVFASLAIGLQALLDYRRNTGTWRGAIPALLGNPQLVLALFVAPLGLFAYMAFLHFWMGDALAFSHVQRAWARTIANPLTYLWQGFGKLPDEGWAPSSSQVLAIAAASGLVLTGVLAWRRQWPAALFCLLAILIPLAAGLASMLRFMTALTPLTITLMTLLARHRWLFWLSLLAILLGAYTTTLAWFGGNVALV</sequence>
<dbReference type="PANTHER" id="PTHR12468">
    <property type="entry name" value="GPI MANNOSYLTRANSFERASE 2"/>
    <property type="match status" value="1"/>
</dbReference>
<evidence type="ECO:0000313" key="12">
    <source>
        <dbReference type="Proteomes" id="UP001161406"/>
    </source>
</evidence>
<keyword evidence="4" id="KW-0328">Glycosyltransferase</keyword>
<dbReference type="InterPro" id="IPR007315">
    <property type="entry name" value="PIG-V/Gpi18"/>
</dbReference>
<comment type="subcellular location">
    <subcellularLocation>
        <location evidence="1">Endoplasmic reticulum membrane</location>
        <topology evidence="1">Multi-pass membrane protein</topology>
    </subcellularLocation>
</comment>
<evidence type="ECO:0000256" key="5">
    <source>
        <dbReference type="ARBA" id="ARBA00022679"/>
    </source>
</evidence>
<dbReference type="EMBL" id="BSNG01000003">
    <property type="protein sequence ID" value="GLQ11950.1"/>
    <property type="molecule type" value="Genomic_DNA"/>
</dbReference>
<keyword evidence="12" id="KW-1185">Reference proteome</keyword>
<feature type="transmembrane region" description="Helical" evidence="10">
    <location>
        <begin position="133"/>
        <end position="154"/>
    </location>
</feature>
<evidence type="ECO:0000256" key="3">
    <source>
        <dbReference type="ARBA" id="ARBA00022502"/>
    </source>
</evidence>
<keyword evidence="6 10" id="KW-0812">Transmembrane</keyword>
<accession>A0ABQ5UL83</accession>
<feature type="transmembrane region" description="Helical" evidence="10">
    <location>
        <begin position="343"/>
        <end position="364"/>
    </location>
</feature>
<keyword evidence="3" id="KW-0337">GPI-anchor biosynthesis</keyword>
<feature type="transmembrane region" description="Helical" evidence="10">
    <location>
        <begin position="107"/>
        <end position="127"/>
    </location>
</feature>
<evidence type="ECO:0000256" key="7">
    <source>
        <dbReference type="ARBA" id="ARBA00022824"/>
    </source>
</evidence>
<protein>
    <recommendedName>
        <fullName evidence="13">Glycosyltransferase RgtA/B/C/D-like domain-containing protein</fullName>
    </recommendedName>
</protein>
<evidence type="ECO:0000256" key="6">
    <source>
        <dbReference type="ARBA" id="ARBA00022692"/>
    </source>
</evidence>
<evidence type="ECO:0000256" key="1">
    <source>
        <dbReference type="ARBA" id="ARBA00004477"/>
    </source>
</evidence>
<evidence type="ECO:0000313" key="11">
    <source>
        <dbReference type="EMBL" id="GLQ11950.1"/>
    </source>
</evidence>
<feature type="transmembrane region" description="Helical" evidence="10">
    <location>
        <begin position="253"/>
        <end position="276"/>
    </location>
</feature>
<keyword evidence="8 10" id="KW-1133">Transmembrane helix</keyword>
<feature type="transmembrane region" description="Helical" evidence="10">
    <location>
        <begin position="384"/>
        <end position="405"/>
    </location>
</feature>
<gene>
    <name evidence="11" type="ORF">GCM10007913_38820</name>
</gene>
<reference evidence="11" key="2">
    <citation type="submission" date="2023-01" db="EMBL/GenBank/DDBJ databases">
        <title>Draft genome sequence of Devosia yakushimensis strain NBRC 103855.</title>
        <authorList>
            <person name="Sun Q."/>
            <person name="Mori K."/>
        </authorList>
    </citation>
    <scope>NUCLEOTIDE SEQUENCE</scope>
    <source>
        <strain evidence="11">NBRC 103855</strain>
    </source>
</reference>
<reference evidence="11" key="1">
    <citation type="journal article" date="2014" name="Int. J. Syst. Evol. Microbiol.">
        <title>Complete genome of a new Firmicutes species belonging to the dominant human colonic microbiota ('Ruminococcus bicirculans') reveals two chromosomes and a selective capacity to utilize plant glucans.</title>
        <authorList>
            <consortium name="NISC Comparative Sequencing Program"/>
            <person name="Wegmann U."/>
            <person name="Louis P."/>
            <person name="Goesmann A."/>
            <person name="Henrissat B."/>
            <person name="Duncan S.H."/>
            <person name="Flint H.J."/>
        </authorList>
    </citation>
    <scope>NUCLEOTIDE SEQUENCE</scope>
    <source>
        <strain evidence="11">NBRC 103855</strain>
    </source>
</reference>
<keyword evidence="5" id="KW-0808">Transferase</keyword>
<comment type="pathway">
    <text evidence="2">Glycolipid biosynthesis; glycosylphosphatidylinositol-anchor biosynthesis.</text>
</comment>
<organism evidence="11 12">
    <name type="scientific">Devosia yakushimensis</name>
    <dbReference type="NCBI Taxonomy" id="470028"/>
    <lineage>
        <taxon>Bacteria</taxon>
        <taxon>Pseudomonadati</taxon>
        <taxon>Pseudomonadota</taxon>
        <taxon>Alphaproteobacteria</taxon>
        <taxon>Hyphomicrobiales</taxon>
        <taxon>Devosiaceae</taxon>
        <taxon>Devosia</taxon>
    </lineage>
</organism>
<evidence type="ECO:0000256" key="8">
    <source>
        <dbReference type="ARBA" id="ARBA00022989"/>
    </source>
</evidence>
<feature type="transmembrane region" description="Helical" evidence="10">
    <location>
        <begin position="317"/>
        <end position="336"/>
    </location>
</feature>
<feature type="transmembrane region" description="Helical" evidence="10">
    <location>
        <begin position="202"/>
        <end position="232"/>
    </location>
</feature>
<dbReference type="RefSeq" id="WP_284393691.1">
    <property type="nucleotide sequence ID" value="NZ_BSNG01000003.1"/>
</dbReference>
<keyword evidence="9 10" id="KW-0472">Membrane</keyword>
<evidence type="ECO:0000256" key="10">
    <source>
        <dbReference type="SAM" id="Phobius"/>
    </source>
</evidence>
<evidence type="ECO:0000256" key="9">
    <source>
        <dbReference type="ARBA" id="ARBA00023136"/>
    </source>
</evidence>
<name>A0ABQ5UL83_9HYPH</name>
<comment type="caution">
    <text evidence="11">The sequence shown here is derived from an EMBL/GenBank/DDBJ whole genome shotgun (WGS) entry which is preliminary data.</text>
</comment>
<feature type="transmembrane region" description="Helical" evidence="10">
    <location>
        <begin position="42"/>
        <end position="63"/>
    </location>
</feature>
<dbReference type="Proteomes" id="UP001161406">
    <property type="component" value="Unassembled WGS sequence"/>
</dbReference>
<evidence type="ECO:0000256" key="4">
    <source>
        <dbReference type="ARBA" id="ARBA00022676"/>
    </source>
</evidence>
<proteinExistence type="predicted"/>
<evidence type="ECO:0000256" key="2">
    <source>
        <dbReference type="ARBA" id="ARBA00004687"/>
    </source>
</evidence>